<dbReference type="GO" id="GO:0008616">
    <property type="term" value="P:tRNA queuosine(34) biosynthetic process"/>
    <property type="evidence" value="ECO:0007669"/>
    <property type="project" value="UniProtKB-KW"/>
</dbReference>
<evidence type="ECO:0000256" key="10">
    <source>
        <dbReference type="PIRSR" id="PIRSR006113-2"/>
    </source>
</evidence>
<dbReference type="RefSeq" id="WP_039649896.1">
    <property type="nucleotide sequence ID" value="NZ_CP021080.1"/>
</dbReference>
<dbReference type="Proteomes" id="UP000031501">
    <property type="component" value="Chromosome"/>
</dbReference>
<keyword evidence="5 8" id="KW-0862">Zinc</keyword>
<sequence length="120" mass="14019">MTLRITKKFEFSASHQLSGLAEGHQCGRLHGHNYVIELELSADRTELTRTGFVRDYGELASFKAWLDRTLDHRHLNDLVDDNPTAENLAVWLYERWSKEFPELTSVRISETPKTWAEYRP</sequence>
<evidence type="ECO:0000313" key="11">
    <source>
        <dbReference type="EMBL" id="ASN28047.1"/>
    </source>
</evidence>
<evidence type="ECO:0000256" key="9">
    <source>
        <dbReference type="PIRSR" id="PIRSR006113-1"/>
    </source>
</evidence>
<feature type="binding site" evidence="10">
    <location>
        <position position="15"/>
    </location>
    <ligand>
        <name>Zn(2+)</name>
        <dbReference type="ChEBI" id="CHEBI:29105"/>
    </ligand>
</feature>
<dbReference type="UniPathway" id="UPA00391"/>
<evidence type="ECO:0000256" key="2">
    <source>
        <dbReference type="ARBA" id="ARBA00008900"/>
    </source>
</evidence>
<dbReference type="InterPro" id="IPR007115">
    <property type="entry name" value="6-PTP_synth/QueD"/>
</dbReference>
<dbReference type="Pfam" id="PF01242">
    <property type="entry name" value="PTPS"/>
    <property type="match status" value="1"/>
</dbReference>
<feature type="binding site" evidence="10">
    <location>
        <position position="30"/>
    </location>
    <ligand>
        <name>Zn(2+)</name>
        <dbReference type="ChEBI" id="CHEBI:29105"/>
    </ligand>
</feature>
<dbReference type="EMBL" id="CP022433">
    <property type="protein sequence ID" value="ASN28047.1"/>
    <property type="molecule type" value="Genomic_DNA"/>
</dbReference>
<dbReference type="PANTHER" id="PTHR12589">
    <property type="entry name" value="PYRUVOYL TETRAHYDROBIOPTERIN SYNTHASE"/>
    <property type="match status" value="1"/>
</dbReference>
<feature type="binding site" evidence="10">
    <location>
        <position position="32"/>
    </location>
    <ligand>
        <name>Zn(2+)</name>
        <dbReference type="ChEBI" id="CHEBI:29105"/>
    </ligand>
</feature>
<keyword evidence="12" id="KW-1185">Reference proteome</keyword>
<dbReference type="EC" id="4.-.-.-" evidence="8"/>
<proteinExistence type="inferred from homology"/>
<feature type="active site" description="Proton acceptor" evidence="9">
    <location>
        <position position="26"/>
    </location>
</feature>
<evidence type="ECO:0000256" key="4">
    <source>
        <dbReference type="ARBA" id="ARBA00022723"/>
    </source>
</evidence>
<dbReference type="KEGG" id="splu:LK06_031920"/>
<evidence type="ECO:0000256" key="5">
    <source>
        <dbReference type="ARBA" id="ARBA00022833"/>
    </source>
</evidence>
<comment type="similarity">
    <text evidence="2 8">Belongs to the PTPS family. QueD subfamily.</text>
</comment>
<dbReference type="InterPro" id="IPR038418">
    <property type="entry name" value="6-PTP_synth/QueD_sf"/>
</dbReference>
<feature type="active site" description="Charge relay system" evidence="9">
    <location>
        <position position="110"/>
    </location>
</feature>
<keyword evidence="4 8" id="KW-0479">Metal-binding</keyword>
<comment type="cofactor">
    <cofactor evidence="8 10">
        <name>Zn(2+)</name>
        <dbReference type="ChEBI" id="CHEBI:29105"/>
    </cofactor>
    <text evidence="8 10">Binds 1 zinc ion per subunit.</text>
</comment>
<dbReference type="GO" id="GO:0070497">
    <property type="term" value="F:6-carboxytetrahydropterin synthase activity"/>
    <property type="evidence" value="ECO:0007669"/>
    <property type="project" value="UniProtKB-EC"/>
</dbReference>
<organism evidence="11 12">
    <name type="scientific">Streptomyces pluripotens</name>
    <dbReference type="NCBI Taxonomy" id="1355015"/>
    <lineage>
        <taxon>Bacteria</taxon>
        <taxon>Bacillati</taxon>
        <taxon>Actinomycetota</taxon>
        <taxon>Actinomycetes</taxon>
        <taxon>Kitasatosporales</taxon>
        <taxon>Streptomycetaceae</taxon>
        <taxon>Streptomyces</taxon>
    </lineage>
</organism>
<evidence type="ECO:0000256" key="8">
    <source>
        <dbReference type="PIRNR" id="PIRNR006113"/>
    </source>
</evidence>
<evidence type="ECO:0000256" key="1">
    <source>
        <dbReference type="ARBA" id="ARBA00005061"/>
    </source>
</evidence>
<evidence type="ECO:0000256" key="3">
    <source>
        <dbReference type="ARBA" id="ARBA00018141"/>
    </source>
</evidence>
<keyword evidence="8" id="KW-0671">Queuosine biosynthesis</keyword>
<evidence type="ECO:0000256" key="7">
    <source>
        <dbReference type="ARBA" id="ARBA00048807"/>
    </source>
</evidence>
<feature type="active site" description="Charge relay system" evidence="9">
    <location>
        <position position="72"/>
    </location>
</feature>
<protein>
    <recommendedName>
        <fullName evidence="3 8">6-carboxy-5,6,7,8-tetrahydropterin synthase</fullName>
        <ecNumber evidence="8">4.-.-.-</ecNumber>
    </recommendedName>
</protein>
<evidence type="ECO:0000313" key="12">
    <source>
        <dbReference type="Proteomes" id="UP000031501"/>
    </source>
</evidence>
<comment type="pathway">
    <text evidence="1 8">Purine metabolism; 7-cyano-7-deazaguanine biosynthesis.</text>
</comment>
<comment type="catalytic activity">
    <reaction evidence="7 8">
        <text>7,8-dihydroneopterin 3'-triphosphate + H2O = 6-carboxy-5,6,7,8-tetrahydropterin + triphosphate + acetaldehyde + 2 H(+)</text>
        <dbReference type="Rhea" id="RHEA:27966"/>
        <dbReference type="ChEBI" id="CHEBI:15343"/>
        <dbReference type="ChEBI" id="CHEBI:15377"/>
        <dbReference type="ChEBI" id="CHEBI:15378"/>
        <dbReference type="ChEBI" id="CHEBI:18036"/>
        <dbReference type="ChEBI" id="CHEBI:58462"/>
        <dbReference type="ChEBI" id="CHEBI:61032"/>
        <dbReference type="EC" id="4.1.2.50"/>
    </reaction>
</comment>
<name>A0A221P757_9ACTN</name>
<dbReference type="GO" id="GO:0046872">
    <property type="term" value="F:metal ion binding"/>
    <property type="evidence" value="ECO:0007669"/>
    <property type="project" value="UniProtKB-KW"/>
</dbReference>
<dbReference type="Gene3D" id="3.30.479.10">
    <property type="entry name" value="6-pyruvoyl tetrahydropterin synthase/QueD"/>
    <property type="match status" value="1"/>
</dbReference>
<dbReference type="PANTHER" id="PTHR12589:SF7">
    <property type="entry name" value="6-PYRUVOYL TETRAHYDROBIOPTERIN SYNTHASE"/>
    <property type="match status" value="1"/>
</dbReference>
<reference evidence="11 12" key="1">
    <citation type="submission" date="2017-07" db="EMBL/GenBank/DDBJ databases">
        <title>Genome sequence of Streptomyces pluripotens MUSC 137T.</title>
        <authorList>
            <person name="Ser H.-L."/>
            <person name="Lee L.-H."/>
        </authorList>
    </citation>
    <scope>NUCLEOTIDE SEQUENCE [LARGE SCALE GENOMIC DNA]</scope>
    <source>
        <strain evidence="11 12">MUSC 137</strain>
    </source>
</reference>
<dbReference type="SUPFAM" id="SSF55620">
    <property type="entry name" value="Tetrahydrobiopterin biosynthesis enzymes-like"/>
    <property type="match status" value="1"/>
</dbReference>
<keyword evidence="6 8" id="KW-0456">Lyase</keyword>
<dbReference type="AlphaFoldDB" id="A0A221P757"/>
<dbReference type="OrthoDB" id="9804698at2"/>
<evidence type="ECO:0000256" key="6">
    <source>
        <dbReference type="ARBA" id="ARBA00023239"/>
    </source>
</evidence>
<accession>A0A221P757</accession>
<dbReference type="PIRSF" id="PIRSF006113">
    <property type="entry name" value="PTP_synth"/>
    <property type="match status" value="1"/>
</dbReference>
<dbReference type="STRING" id="1355015.LK06_031920"/>
<gene>
    <name evidence="11" type="ORF">LK07_33115</name>
</gene>